<sequence>MKKFDYSGFLYDVQFGNFLKVSREVYCYCYDNVLIKSYDLLTSNTGQLKYFYENISIFYLYFYKAVIERKNAKM</sequence>
<organism evidence="1 3">
    <name type="scientific">Salmonella enterica subsp. arizonae</name>
    <dbReference type="NCBI Taxonomy" id="59203"/>
    <lineage>
        <taxon>Bacteria</taxon>
        <taxon>Pseudomonadati</taxon>
        <taxon>Pseudomonadota</taxon>
        <taxon>Gammaproteobacteria</taxon>
        <taxon>Enterobacterales</taxon>
        <taxon>Enterobacteriaceae</taxon>
        <taxon>Salmonella</taxon>
    </lineage>
</organism>
<dbReference type="EMBL" id="UGXD01000002">
    <property type="protein sequence ID" value="SUG32206.1"/>
    <property type="molecule type" value="Genomic_DNA"/>
</dbReference>
<reference evidence="3 4" key="1">
    <citation type="submission" date="2018-06" db="EMBL/GenBank/DDBJ databases">
        <authorList>
            <consortium name="Pathogen Informatics"/>
            <person name="Doyle S."/>
        </authorList>
    </citation>
    <scope>NUCLEOTIDE SEQUENCE [LARGE SCALE GENOMIC DNA]</scope>
    <source>
        <strain evidence="2 4">NCTC7304</strain>
        <strain evidence="1 3">NCTC7307</strain>
    </source>
</reference>
<proteinExistence type="predicted"/>
<name>A0A2X4T639_SALER</name>
<dbReference type="EMBL" id="LS483466">
    <property type="protein sequence ID" value="SQI22553.1"/>
    <property type="molecule type" value="Genomic_DNA"/>
</dbReference>
<accession>A0A2X4T639</accession>
<dbReference type="Proteomes" id="UP000254762">
    <property type="component" value="Unassembled WGS sequence"/>
</dbReference>
<evidence type="ECO:0000313" key="4">
    <source>
        <dbReference type="Proteomes" id="UP000254762"/>
    </source>
</evidence>
<dbReference type="AlphaFoldDB" id="A0A2X4T639"/>
<dbReference type="Proteomes" id="UP000248731">
    <property type="component" value="Chromosome 1"/>
</dbReference>
<evidence type="ECO:0000313" key="1">
    <source>
        <dbReference type="EMBL" id="SQI22553.1"/>
    </source>
</evidence>
<gene>
    <name evidence="2" type="ORF">NCTC7304_01633</name>
    <name evidence="1" type="ORF">NCTC7307_01724</name>
</gene>
<protein>
    <submittedName>
        <fullName evidence="1">Uncharacterized protein</fullName>
    </submittedName>
</protein>
<keyword evidence="3" id="KW-1185">Reference proteome</keyword>
<evidence type="ECO:0000313" key="2">
    <source>
        <dbReference type="EMBL" id="SUG32206.1"/>
    </source>
</evidence>
<evidence type="ECO:0000313" key="3">
    <source>
        <dbReference type="Proteomes" id="UP000248731"/>
    </source>
</evidence>